<name>A0A0A9EXU7_ARUDO</name>
<proteinExistence type="predicted"/>
<protein>
    <submittedName>
        <fullName evidence="1">Uncharacterized protein</fullName>
    </submittedName>
</protein>
<reference evidence="1" key="1">
    <citation type="submission" date="2014-09" db="EMBL/GenBank/DDBJ databases">
        <authorList>
            <person name="Magalhaes I.L.F."/>
            <person name="Oliveira U."/>
            <person name="Santos F.R."/>
            <person name="Vidigal T.H.D.A."/>
            <person name="Brescovit A.D."/>
            <person name="Santos A.J."/>
        </authorList>
    </citation>
    <scope>NUCLEOTIDE SEQUENCE</scope>
    <source>
        <tissue evidence="1">Shoot tissue taken approximately 20 cm above the soil surface</tissue>
    </source>
</reference>
<reference evidence="1" key="2">
    <citation type="journal article" date="2015" name="Data Brief">
        <title>Shoot transcriptome of the giant reed, Arundo donax.</title>
        <authorList>
            <person name="Barrero R.A."/>
            <person name="Guerrero F.D."/>
            <person name="Moolhuijzen P."/>
            <person name="Goolsby J.A."/>
            <person name="Tidwell J."/>
            <person name="Bellgard S.E."/>
            <person name="Bellgard M.I."/>
        </authorList>
    </citation>
    <scope>NUCLEOTIDE SEQUENCE</scope>
    <source>
        <tissue evidence="1">Shoot tissue taken approximately 20 cm above the soil surface</tissue>
    </source>
</reference>
<dbReference type="EMBL" id="GBRH01197023">
    <property type="protein sequence ID" value="JAE00873.1"/>
    <property type="molecule type" value="Transcribed_RNA"/>
</dbReference>
<accession>A0A0A9EXU7</accession>
<dbReference type="AlphaFoldDB" id="A0A0A9EXU7"/>
<evidence type="ECO:0000313" key="1">
    <source>
        <dbReference type="EMBL" id="JAE00873.1"/>
    </source>
</evidence>
<sequence length="18" mass="2290">MYVFFFCFLKAINKQNLY</sequence>
<organism evidence="1">
    <name type="scientific">Arundo donax</name>
    <name type="common">Giant reed</name>
    <name type="synonym">Donax arundinaceus</name>
    <dbReference type="NCBI Taxonomy" id="35708"/>
    <lineage>
        <taxon>Eukaryota</taxon>
        <taxon>Viridiplantae</taxon>
        <taxon>Streptophyta</taxon>
        <taxon>Embryophyta</taxon>
        <taxon>Tracheophyta</taxon>
        <taxon>Spermatophyta</taxon>
        <taxon>Magnoliopsida</taxon>
        <taxon>Liliopsida</taxon>
        <taxon>Poales</taxon>
        <taxon>Poaceae</taxon>
        <taxon>PACMAD clade</taxon>
        <taxon>Arundinoideae</taxon>
        <taxon>Arundineae</taxon>
        <taxon>Arundo</taxon>
    </lineage>
</organism>